<organism evidence="4 5">
    <name type="scientific">Entomobacter blattae</name>
    <dbReference type="NCBI Taxonomy" id="2762277"/>
    <lineage>
        <taxon>Bacteria</taxon>
        <taxon>Pseudomonadati</taxon>
        <taxon>Pseudomonadota</taxon>
        <taxon>Alphaproteobacteria</taxon>
        <taxon>Acetobacterales</taxon>
        <taxon>Acetobacteraceae</taxon>
        <taxon>Entomobacter</taxon>
    </lineage>
</organism>
<evidence type="ECO:0000313" key="5">
    <source>
        <dbReference type="Proteomes" id="UP000516349"/>
    </source>
</evidence>
<dbReference type="Pfam" id="PF04345">
    <property type="entry name" value="Chor_lyase"/>
    <property type="match status" value="1"/>
</dbReference>
<evidence type="ECO:0000313" key="4">
    <source>
        <dbReference type="EMBL" id="QNT79117.1"/>
    </source>
</evidence>
<dbReference type="SUPFAM" id="SSF64288">
    <property type="entry name" value="Chorismate lyase-like"/>
    <property type="match status" value="1"/>
</dbReference>
<dbReference type="InterPro" id="IPR028978">
    <property type="entry name" value="Chorismate_lyase_/UTRA_dom_sf"/>
</dbReference>
<sequence length="189" mass="21441">MLIWKQALENDVSSTVRKWLFKTGSLSAHLQLLGPFTVDVLFEGYWDNAMEKHGNSIFAPYPFQHTTLWVRRVRLMVNAEPVVYASTFLDKKDITGEWKAVAALSSTPLASLVFRQGVLREAFAVSTIPSSHFLITGFSKKALPAVNTPQSDGLAEDYWVRRSVFYKNTSPLVLFECFLPSFWSIDEKD</sequence>
<evidence type="ECO:0000256" key="2">
    <source>
        <dbReference type="ARBA" id="ARBA00022688"/>
    </source>
</evidence>
<keyword evidence="2" id="KW-0831">Ubiquinone biosynthesis</keyword>
<protein>
    <submittedName>
        <fullName evidence="4">Chorismate pyruvate-lyase</fullName>
        <ecNumber evidence="4">4.1.3.40</ecNumber>
    </submittedName>
</protein>
<keyword evidence="1" id="KW-0963">Cytoplasm</keyword>
<dbReference type="KEGG" id="ebla:JGUZn3_19030"/>
<dbReference type="AlphaFoldDB" id="A0A7H1NTK7"/>
<name>A0A7H1NTK7_9PROT</name>
<dbReference type="GO" id="GO:0006744">
    <property type="term" value="P:ubiquinone biosynthetic process"/>
    <property type="evidence" value="ECO:0007669"/>
    <property type="project" value="UniProtKB-KW"/>
</dbReference>
<gene>
    <name evidence="4" type="primary">ubiC</name>
    <name evidence="4" type="ORF">JGUZn3_19030</name>
</gene>
<reference evidence="4 5" key="1">
    <citation type="submission" date="2020-08" db="EMBL/GenBank/DDBJ databases">
        <title>Complete genome sequence of Entomobacter blattae G55GP.</title>
        <authorList>
            <person name="Poehlein A."/>
            <person name="Guzman J."/>
            <person name="Daniel R."/>
            <person name="Vilcinskas A."/>
        </authorList>
    </citation>
    <scope>NUCLEOTIDE SEQUENCE [LARGE SCALE GENOMIC DNA]</scope>
    <source>
        <strain evidence="4 5">G55GP</strain>
    </source>
</reference>
<keyword evidence="5" id="KW-1185">Reference proteome</keyword>
<dbReference type="Gene3D" id="3.40.1410.10">
    <property type="entry name" value="Chorismate lyase-like"/>
    <property type="match status" value="1"/>
</dbReference>
<dbReference type="GO" id="GO:0008813">
    <property type="term" value="F:chorismate lyase activity"/>
    <property type="evidence" value="ECO:0007669"/>
    <property type="project" value="UniProtKB-EC"/>
</dbReference>
<evidence type="ECO:0000256" key="3">
    <source>
        <dbReference type="ARBA" id="ARBA00023239"/>
    </source>
</evidence>
<keyword evidence="3 4" id="KW-0456">Lyase</keyword>
<dbReference type="InterPro" id="IPR007440">
    <property type="entry name" value="Chorismate--pyruvate_lyase"/>
</dbReference>
<dbReference type="EMBL" id="CP060244">
    <property type="protein sequence ID" value="QNT79117.1"/>
    <property type="molecule type" value="Genomic_DNA"/>
</dbReference>
<keyword evidence="4" id="KW-0670">Pyruvate</keyword>
<dbReference type="GO" id="GO:0005829">
    <property type="term" value="C:cytosol"/>
    <property type="evidence" value="ECO:0007669"/>
    <property type="project" value="TreeGrafter"/>
</dbReference>
<dbReference type="Proteomes" id="UP000516349">
    <property type="component" value="Chromosome"/>
</dbReference>
<dbReference type="PANTHER" id="PTHR38683">
    <property type="entry name" value="CHORISMATE PYRUVATE-LYASE"/>
    <property type="match status" value="1"/>
</dbReference>
<evidence type="ECO:0000256" key="1">
    <source>
        <dbReference type="ARBA" id="ARBA00022490"/>
    </source>
</evidence>
<proteinExistence type="predicted"/>
<accession>A0A7H1NTK7</accession>
<dbReference type="EC" id="4.1.3.40" evidence="4"/>
<dbReference type="PANTHER" id="PTHR38683:SF1">
    <property type="entry name" value="CHORISMATE PYRUVATE-LYASE"/>
    <property type="match status" value="1"/>
</dbReference>